<sequence length="82" mass="8808">MAGARAQLAAVLGTGQTKYVAKRQDVSMNGLVREAIDRALQDSGSMFDDIDAVVVGKAPDFFEGVMMPELFMAMPWAPATSR</sequence>
<evidence type="ECO:0000313" key="1">
    <source>
        <dbReference type="EMBL" id="BBX55130.1"/>
    </source>
</evidence>
<evidence type="ECO:0000313" key="2">
    <source>
        <dbReference type="Proteomes" id="UP000467164"/>
    </source>
</evidence>
<protein>
    <submittedName>
        <fullName evidence="1">Uncharacterized protein</fullName>
    </submittedName>
</protein>
<reference evidence="1 2" key="1">
    <citation type="journal article" date="2019" name="Emerg. Microbes Infect.">
        <title>Comprehensive subspecies identification of 175 nontuberculous mycobacteria species based on 7547 genomic profiles.</title>
        <authorList>
            <person name="Matsumoto Y."/>
            <person name="Kinjo T."/>
            <person name="Motooka D."/>
            <person name="Nabeya D."/>
            <person name="Jung N."/>
            <person name="Uechi K."/>
            <person name="Horii T."/>
            <person name="Iida T."/>
            <person name="Fujita J."/>
            <person name="Nakamura S."/>
        </authorList>
    </citation>
    <scope>NUCLEOTIDE SEQUENCE [LARGE SCALE GENOMIC DNA]</scope>
    <source>
        <strain evidence="1 2">JCM 12657</strain>
    </source>
</reference>
<dbReference type="GO" id="GO:0016746">
    <property type="term" value="F:acyltransferase activity"/>
    <property type="evidence" value="ECO:0007669"/>
    <property type="project" value="InterPro"/>
</dbReference>
<dbReference type="InterPro" id="IPR016039">
    <property type="entry name" value="Thiolase-like"/>
</dbReference>
<name>A0A7I7L664_9MYCO</name>
<proteinExistence type="predicted"/>
<dbReference type="Gene3D" id="3.40.47.10">
    <property type="match status" value="1"/>
</dbReference>
<accession>A0A7I7L664</accession>
<keyword evidence="2" id="KW-1185">Reference proteome</keyword>
<dbReference type="Proteomes" id="UP000467164">
    <property type="component" value="Chromosome"/>
</dbReference>
<dbReference type="AlphaFoldDB" id="A0A7I7L664"/>
<organism evidence="1 2">
    <name type="scientific">Mycobacterium shottsii</name>
    <dbReference type="NCBI Taxonomy" id="133549"/>
    <lineage>
        <taxon>Bacteria</taxon>
        <taxon>Bacillati</taxon>
        <taxon>Actinomycetota</taxon>
        <taxon>Actinomycetes</taxon>
        <taxon>Mycobacteriales</taxon>
        <taxon>Mycobacteriaceae</taxon>
        <taxon>Mycobacterium</taxon>
        <taxon>Mycobacterium ulcerans group</taxon>
    </lineage>
</organism>
<dbReference type="KEGG" id="msho:MSHO_04750"/>
<gene>
    <name evidence="1" type="ORF">MSHO_04750</name>
</gene>
<dbReference type="EMBL" id="AP022572">
    <property type="protein sequence ID" value="BBX55130.1"/>
    <property type="molecule type" value="Genomic_DNA"/>
</dbReference>